<feature type="transmembrane region" description="Helical" evidence="6">
    <location>
        <begin position="138"/>
        <end position="158"/>
    </location>
</feature>
<evidence type="ECO:0000256" key="2">
    <source>
        <dbReference type="ARBA" id="ARBA00022448"/>
    </source>
</evidence>
<keyword evidence="4 6" id="KW-1133">Transmembrane helix</keyword>
<dbReference type="GO" id="GO:0022857">
    <property type="term" value="F:transmembrane transporter activity"/>
    <property type="evidence" value="ECO:0007669"/>
    <property type="project" value="InterPro"/>
</dbReference>
<evidence type="ECO:0000256" key="1">
    <source>
        <dbReference type="ARBA" id="ARBA00004141"/>
    </source>
</evidence>
<evidence type="ECO:0000256" key="5">
    <source>
        <dbReference type="ARBA" id="ARBA00023136"/>
    </source>
</evidence>
<dbReference type="Gene3D" id="1.20.1250.20">
    <property type="entry name" value="MFS general substrate transporter like domains"/>
    <property type="match status" value="2"/>
</dbReference>
<feature type="transmembrane region" description="Helical" evidence="6">
    <location>
        <begin position="98"/>
        <end position="118"/>
    </location>
</feature>
<gene>
    <name evidence="7" type="ORF">SAMEA4029010_CIC11G00000005164</name>
</gene>
<dbReference type="AlphaFoldDB" id="A0A1L0C343"/>
<dbReference type="EMBL" id="LT635762">
    <property type="protein sequence ID" value="SGZ58009.1"/>
    <property type="molecule type" value="Genomic_DNA"/>
</dbReference>
<feature type="transmembrane region" description="Helical" evidence="6">
    <location>
        <begin position="371"/>
        <end position="394"/>
    </location>
</feature>
<feature type="transmembrane region" description="Helical" evidence="6">
    <location>
        <begin position="341"/>
        <end position="359"/>
    </location>
</feature>
<dbReference type="OrthoDB" id="4454541at2759"/>
<comment type="subcellular location">
    <subcellularLocation>
        <location evidence="1">Membrane</location>
        <topology evidence="1">Multi-pass membrane protein</topology>
    </subcellularLocation>
</comment>
<keyword evidence="3 6" id="KW-0812">Transmembrane</keyword>
<dbReference type="STRING" id="45354.A0A1L0C343"/>
<keyword evidence="2" id="KW-0813">Transport</keyword>
<dbReference type="GO" id="GO:0016020">
    <property type="term" value="C:membrane"/>
    <property type="evidence" value="ECO:0007669"/>
    <property type="project" value="UniProtKB-SubCell"/>
</dbReference>
<accession>A0A1L0C343</accession>
<feature type="transmembrane region" description="Helical" evidence="6">
    <location>
        <begin position="66"/>
        <end position="86"/>
    </location>
</feature>
<evidence type="ECO:0000256" key="6">
    <source>
        <dbReference type="SAM" id="Phobius"/>
    </source>
</evidence>
<feature type="transmembrane region" description="Helical" evidence="6">
    <location>
        <begin position="308"/>
        <end position="329"/>
    </location>
</feature>
<dbReference type="PANTHER" id="PTHR43791:SF41">
    <property type="entry name" value="MAJOR FACILITATOR SUPERFAMILY (MFS) PROFILE DOMAIN-CONTAINING PROTEIN"/>
    <property type="match status" value="1"/>
</dbReference>
<proteinExistence type="predicted"/>
<keyword evidence="5 6" id="KW-0472">Membrane</keyword>
<evidence type="ECO:0000313" key="8">
    <source>
        <dbReference type="Proteomes" id="UP000182334"/>
    </source>
</evidence>
<feature type="transmembrane region" description="Helical" evidence="6">
    <location>
        <begin position="249"/>
        <end position="271"/>
    </location>
</feature>
<feature type="transmembrane region" description="Helical" evidence="6">
    <location>
        <begin position="278"/>
        <end position="296"/>
    </location>
</feature>
<evidence type="ECO:0000256" key="3">
    <source>
        <dbReference type="ARBA" id="ARBA00022692"/>
    </source>
</evidence>
<evidence type="ECO:0000313" key="7">
    <source>
        <dbReference type="EMBL" id="SGZ58009.1"/>
    </source>
</evidence>
<evidence type="ECO:0000256" key="4">
    <source>
        <dbReference type="ARBA" id="ARBA00022989"/>
    </source>
</evidence>
<dbReference type="InterPro" id="IPR036259">
    <property type="entry name" value="MFS_trans_sf"/>
</dbReference>
<dbReference type="Pfam" id="PF07690">
    <property type="entry name" value="MFS_1"/>
    <property type="match status" value="1"/>
</dbReference>
<dbReference type="PANTHER" id="PTHR43791">
    <property type="entry name" value="PERMEASE-RELATED"/>
    <property type="match status" value="1"/>
</dbReference>
<dbReference type="Proteomes" id="UP000182334">
    <property type="component" value="Chromosome VII"/>
</dbReference>
<feature type="transmembrane region" description="Helical" evidence="6">
    <location>
        <begin position="213"/>
        <end position="237"/>
    </location>
</feature>
<organism evidence="7 8">
    <name type="scientific">Sungouiella intermedia</name>
    <dbReference type="NCBI Taxonomy" id="45354"/>
    <lineage>
        <taxon>Eukaryota</taxon>
        <taxon>Fungi</taxon>
        <taxon>Dikarya</taxon>
        <taxon>Ascomycota</taxon>
        <taxon>Saccharomycotina</taxon>
        <taxon>Pichiomycetes</taxon>
        <taxon>Metschnikowiaceae</taxon>
        <taxon>Sungouiella</taxon>
    </lineage>
</organism>
<dbReference type="InterPro" id="IPR011701">
    <property type="entry name" value="MFS"/>
</dbReference>
<reference evidence="7 8" key="1">
    <citation type="submission" date="2016-10" db="EMBL/GenBank/DDBJ databases">
        <authorList>
            <person name="de Groot N.N."/>
        </authorList>
    </citation>
    <scope>NUCLEOTIDE SEQUENCE [LARGE SCALE GENOMIC DNA]</scope>
    <source>
        <strain evidence="7 8">CBS 141442</strain>
    </source>
</reference>
<sequence>MSTMNSLSSPDTRSDNEKHTNIVTIKSILKLDDGDLDEGAKFLLEHPQHAEYSPEEAEKVLKKIDLMLMPIMTLIITFAAADKIIISNAAVYGMRKDLNLVGTQYSWLGSIFYFGYLIAEFPANFLLQRFPVGKTLCLSFAVWNVVLMCMAAGNNFAAMASMRFLLGMGEAFLFPGCSKYIAVDRTAENRTGVKNRKLKKDQIIEAAKDWKTWIMALFALCNNISNGGLVTFAAQIVSGLGYSPIRTTLLGMPTGVFMTTSSWIIALVTFFSPRKFRTTAAAIVCLCPLICCVLMMKLPRENKTSLLIAYYFFYFYWGPYVCMTAICYANTAGHTKKTVVNAVNFTAYCVSNIIAPQFFITSEAPGYATGYHSILGFTTASFLCIVTYGTGCYFENKRRDKKFGNADDNFDAEVDALDSTDKQKEAFFRYVW</sequence>
<protein>
    <submittedName>
        <fullName evidence="7">CIC11C00000005164</fullName>
    </submittedName>
</protein>
<name>A0A1L0C343_9ASCO</name>
<keyword evidence="8" id="KW-1185">Reference proteome</keyword>
<dbReference type="SUPFAM" id="SSF103473">
    <property type="entry name" value="MFS general substrate transporter"/>
    <property type="match status" value="1"/>
</dbReference>